<organism evidence="7 8">
    <name type="scientific">Pseudoflavonifractor capillosus</name>
    <dbReference type="NCBI Taxonomy" id="106588"/>
    <lineage>
        <taxon>Bacteria</taxon>
        <taxon>Bacillati</taxon>
        <taxon>Bacillota</taxon>
        <taxon>Clostridia</taxon>
        <taxon>Eubacteriales</taxon>
        <taxon>Oscillospiraceae</taxon>
        <taxon>Pseudoflavonifractor</taxon>
    </lineage>
</organism>
<dbReference type="Gene3D" id="2.40.50.140">
    <property type="entry name" value="Nucleic acid-binding proteins"/>
    <property type="match status" value="1"/>
</dbReference>
<dbReference type="SUPFAM" id="SSF53335">
    <property type="entry name" value="S-adenosyl-L-methionine-dependent methyltransferases"/>
    <property type="match status" value="1"/>
</dbReference>
<evidence type="ECO:0000256" key="2">
    <source>
        <dbReference type="ARBA" id="ARBA00022679"/>
    </source>
</evidence>
<evidence type="ECO:0000256" key="5">
    <source>
        <dbReference type="PROSITE-ProRule" id="PRU10015"/>
    </source>
</evidence>
<accession>A0A921ML30</accession>
<evidence type="ECO:0000256" key="4">
    <source>
        <dbReference type="PROSITE-ProRule" id="PRU01024"/>
    </source>
</evidence>
<comment type="similarity">
    <text evidence="4">Belongs to the class I-like SAM-binding methyltransferase superfamily. RNA M5U methyltransferase family.</text>
</comment>
<dbReference type="InterPro" id="IPR029063">
    <property type="entry name" value="SAM-dependent_MTases_sf"/>
</dbReference>
<keyword evidence="3 4" id="KW-0949">S-adenosyl-L-methionine</keyword>
<dbReference type="FunFam" id="2.40.50.1070:FF:000003">
    <property type="entry name" value="23S rRNA (Uracil-5-)-methyltransferase RumA"/>
    <property type="match status" value="1"/>
</dbReference>
<protein>
    <submittedName>
        <fullName evidence="7">23S rRNA (Uracil(1939)-C(5))-methyltransferase RlmD</fullName>
        <ecNumber evidence="7">2.1.1.190</ecNumber>
    </submittedName>
</protein>
<dbReference type="RefSeq" id="WP_295369846.1">
    <property type="nucleotide sequence ID" value="NZ_DYUC01000032.1"/>
</dbReference>
<dbReference type="InterPro" id="IPR012340">
    <property type="entry name" value="NA-bd_OB-fold"/>
</dbReference>
<feature type="active site" description="Nucleophile" evidence="4">
    <location>
        <position position="410"/>
    </location>
</feature>
<dbReference type="InterPro" id="IPR002792">
    <property type="entry name" value="TRAM_dom"/>
</dbReference>
<dbReference type="EMBL" id="DYUC01000032">
    <property type="protein sequence ID" value="HJG86172.1"/>
    <property type="molecule type" value="Genomic_DNA"/>
</dbReference>
<evidence type="ECO:0000313" key="7">
    <source>
        <dbReference type="EMBL" id="HJG86172.1"/>
    </source>
</evidence>
<dbReference type="PANTHER" id="PTHR11061">
    <property type="entry name" value="RNA M5U METHYLTRANSFERASE"/>
    <property type="match status" value="1"/>
</dbReference>
<dbReference type="InterPro" id="IPR010280">
    <property type="entry name" value="U5_MeTrfase_fam"/>
</dbReference>
<dbReference type="PROSITE" id="PS50926">
    <property type="entry name" value="TRAM"/>
    <property type="match status" value="1"/>
</dbReference>
<evidence type="ECO:0000259" key="6">
    <source>
        <dbReference type="PROSITE" id="PS50926"/>
    </source>
</evidence>
<feature type="binding site" evidence="4">
    <location>
        <position position="314"/>
    </location>
    <ligand>
        <name>S-adenosyl-L-methionine</name>
        <dbReference type="ChEBI" id="CHEBI:59789"/>
    </ligand>
</feature>
<sequence>MLNCNVKVNDVCRLIIEGYTADGAGVARLDGIVVFVQGGIRGEECDVRIEKVGRSSLFGRVVRVFQPSPARIMPQCIHYTKCGGCQFRHMNYAEELEAKRIRVEDCLQRIAGLDVTVPVIHGARDTRRYRNKVQFPVQPGPEGPRAGFYRQRTHQVVSVEDCLLQPETAARLRAAAVSWMQWHNISAYDEKTGRGLVRHIYVRVNRAGESLFCLLVNGKSVPQEEALVQALRNVEPGLAGVVLGVNEKKNNVILGDSYRTLWGRDALEDTLCGLTFRLSVPSFYQVNTDQAEVLYGRALDFAGLTGAETVLDLYCGIGTISLVMARQAGKVFGAEVVPQAVEDARENALRNGVTNAEFLCGDAGEAARALAARGVKPDVVCVDPPRKGLAEDVVDTIAAMAPERIVYVSCDPATLARDVKRFAALGYALRKAEAVDMFPRTAHVETVVLLSQQKPDDTIEIDLDLDELDATAAETKATYEEIKAYVWEKYHLKVSNLYVSKIKRKCGLEVGQNYNLSKSENPKVPKCPPEKEMAIMDALKHFQMI</sequence>
<dbReference type="CDD" id="cd02440">
    <property type="entry name" value="AdoMet_MTases"/>
    <property type="match status" value="1"/>
</dbReference>
<evidence type="ECO:0000256" key="3">
    <source>
        <dbReference type="ARBA" id="ARBA00022691"/>
    </source>
</evidence>
<feature type="active site" evidence="5">
    <location>
        <position position="410"/>
    </location>
</feature>
<dbReference type="AlphaFoldDB" id="A0A921ML30"/>
<comment type="caution">
    <text evidence="7">The sequence shown here is derived from an EMBL/GenBank/DDBJ whole genome shotgun (WGS) entry which is preliminary data.</text>
</comment>
<proteinExistence type="inferred from homology"/>
<dbReference type="InterPro" id="IPR030390">
    <property type="entry name" value="MeTrfase_TrmA_AS"/>
</dbReference>
<dbReference type="Gene3D" id="2.40.50.1070">
    <property type="match status" value="1"/>
</dbReference>
<dbReference type="SUPFAM" id="SSF50249">
    <property type="entry name" value="Nucleic acid-binding proteins"/>
    <property type="match status" value="1"/>
</dbReference>
<feature type="domain" description="TRAM" evidence="6">
    <location>
        <begin position="5"/>
        <end position="63"/>
    </location>
</feature>
<dbReference type="Gene3D" id="3.40.50.150">
    <property type="entry name" value="Vaccinia Virus protein VP39"/>
    <property type="match status" value="1"/>
</dbReference>
<reference evidence="7" key="2">
    <citation type="submission" date="2021-09" db="EMBL/GenBank/DDBJ databases">
        <authorList>
            <person name="Gilroy R."/>
        </authorList>
    </citation>
    <scope>NUCLEOTIDE SEQUENCE</scope>
    <source>
        <strain evidence="7">CHK179-5677</strain>
    </source>
</reference>
<dbReference type="FunFam" id="3.40.50.150:FF:000009">
    <property type="entry name" value="23S rRNA (Uracil(1939)-C(5))-methyltransferase RlmD"/>
    <property type="match status" value="1"/>
</dbReference>
<dbReference type="GO" id="GO:0070041">
    <property type="term" value="F:rRNA (uridine-C5-)-methyltransferase activity"/>
    <property type="evidence" value="ECO:0007669"/>
    <property type="project" value="TreeGrafter"/>
</dbReference>
<dbReference type="EC" id="2.1.1.190" evidence="7"/>
<gene>
    <name evidence="7" type="primary">rlmD</name>
    <name evidence="7" type="ORF">K8V01_04005</name>
</gene>
<dbReference type="PANTHER" id="PTHR11061:SF30">
    <property type="entry name" value="TRNA (URACIL(54)-C(5))-METHYLTRANSFERASE"/>
    <property type="match status" value="1"/>
</dbReference>
<feature type="binding site" evidence="4">
    <location>
        <position position="383"/>
    </location>
    <ligand>
        <name>S-adenosyl-L-methionine</name>
        <dbReference type="ChEBI" id="CHEBI:59789"/>
    </ligand>
</feature>
<dbReference type="NCBIfam" id="TIGR00479">
    <property type="entry name" value="rumA"/>
    <property type="match status" value="1"/>
</dbReference>
<keyword evidence="1 4" id="KW-0489">Methyltransferase</keyword>
<reference evidence="7" key="1">
    <citation type="journal article" date="2021" name="PeerJ">
        <title>Extensive microbial diversity within the chicken gut microbiome revealed by metagenomics and culture.</title>
        <authorList>
            <person name="Gilroy R."/>
            <person name="Ravi A."/>
            <person name="Getino M."/>
            <person name="Pursley I."/>
            <person name="Horton D.L."/>
            <person name="Alikhan N.F."/>
            <person name="Baker D."/>
            <person name="Gharbi K."/>
            <person name="Hall N."/>
            <person name="Watson M."/>
            <person name="Adriaenssens E.M."/>
            <person name="Foster-Nyarko E."/>
            <person name="Jarju S."/>
            <person name="Secka A."/>
            <person name="Antonio M."/>
            <person name="Oren A."/>
            <person name="Chaudhuri R.R."/>
            <person name="La Ragione R."/>
            <person name="Hildebrand F."/>
            <person name="Pallen M.J."/>
        </authorList>
    </citation>
    <scope>NUCLEOTIDE SEQUENCE</scope>
    <source>
        <strain evidence="7">CHK179-5677</strain>
    </source>
</reference>
<dbReference type="Proteomes" id="UP000760668">
    <property type="component" value="Unassembled WGS sequence"/>
</dbReference>
<evidence type="ECO:0000313" key="8">
    <source>
        <dbReference type="Proteomes" id="UP000760668"/>
    </source>
</evidence>
<dbReference type="PROSITE" id="PS01230">
    <property type="entry name" value="TRMA_1"/>
    <property type="match status" value="1"/>
</dbReference>
<evidence type="ECO:0000256" key="1">
    <source>
        <dbReference type="ARBA" id="ARBA00022603"/>
    </source>
</evidence>
<dbReference type="Pfam" id="PF05958">
    <property type="entry name" value="tRNA_U5-meth_tr"/>
    <property type="match status" value="1"/>
</dbReference>
<feature type="binding site" evidence="4">
    <location>
        <position position="285"/>
    </location>
    <ligand>
        <name>S-adenosyl-L-methionine</name>
        <dbReference type="ChEBI" id="CHEBI:59789"/>
    </ligand>
</feature>
<dbReference type="GO" id="GO:0070475">
    <property type="term" value="P:rRNA base methylation"/>
    <property type="evidence" value="ECO:0007669"/>
    <property type="project" value="TreeGrafter"/>
</dbReference>
<keyword evidence="2 4" id="KW-0808">Transferase</keyword>
<feature type="binding site" evidence="4">
    <location>
        <position position="335"/>
    </location>
    <ligand>
        <name>S-adenosyl-L-methionine</name>
        <dbReference type="ChEBI" id="CHEBI:59789"/>
    </ligand>
</feature>
<dbReference type="Pfam" id="PF01938">
    <property type="entry name" value="TRAM"/>
    <property type="match status" value="1"/>
</dbReference>
<name>A0A921ML30_9FIRM</name>
<dbReference type="PROSITE" id="PS51687">
    <property type="entry name" value="SAM_MT_RNA_M5U"/>
    <property type="match status" value="1"/>
</dbReference>